<reference evidence="2 3" key="1">
    <citation type="journal article" date="2018" name="Syst. Appl. Microbiol.">
        <title>Photobacterium carnosum sp. nov., isolated from spoiled modified atmosphere packaged poultry meat.</title>
        <authorList>
            <person name="Hilgarth M."/>
            <person name="Fuertes S."/>
            <person name="Ehrmann M."/>
            <person name="Vogel R.F."/>
        </authorList>
    </citation>
    <scope>NUCLEOTIDE SEQUENCE [LARGE SCALE GENOMIC DNA]</scope>
    <source>
        <strain evidence="2 3">TMW 2.2021</strain>
    </source>
</reference>
<dbReference type="EMBL" id="NPIB01000011">
    <property type="protein sequence ID" value="PLC57945.1"/>
    <property type="molecule type" value="Genomic_DNA"/>
</dbReference>
<dbReference type="Proteomes" id="UP000234420">
    <property type="component" value="Unassembled WGS sequence"/>
</dbReference>
<evidence type="ECO:0000259" key="1">
    <source>
        <dbReference type="SMART" id="SM00953"/>
    </source>
</evidence>
<gene>
    <name evidence="2" type="ORF">CIK00_10835</name>
</gene>
<evidence type="ECO:0000313" key="2">
    <source>
        <dbReference type="EMBL" id="PLC57945.1"/>
    </source>
</evidence>
<comment type="caution">
    <text evidence="2">The sequence shown here is derived from an EMBL/GenBank/DDBJ whole genome shotgun (WGS) entry which is preliminary data.</text>
</comment>
<protein>
    <recommendedName>
        <fullName evidence="1">RES domain-containing protein</fullName>
    </recommendedName>
</protein>
<sequence length="256" mass="29404">MSFKSWNSYWEFSHSVHTKLRYILDDESKDFLNSIIDTCEGRTQTLKKGSFVMRAQNGHNLRPYYQEDPDTGEKIHVDDFECPYSFKRMKPLENSASEGRANSKGIPCLYVATDKETAMSEIRPWLGSVMSVGTFKLTRDLRIILFATESEESIHNHSYYFSEPSEEEIIKSVWFYIDNAFSKPTKTSDLKSDYAPTQIISEFIKSKGYDGIAYRSSLGGGHNIALFDLESADIILCSLFQASKINFEFESVREFN</sequence>
<organism evidence="2 3">
    <name type="scientific">Photobacterium carnosum</name>
    <dbReference type="NCBI Taxonomy" id="2023717"/>
    <lineage>
        <taxon>Bacteria</taxon>
        <taxon>Pseudomonadati</taxon>
        <taxon>Pseudomonadota</taxon>
        <taxon>Gammaproteobacteria</taxon>
        <taxon>Vibrionales</taxon>
        <taxon>Vibrionaceae</taxon>
        <taxon>Photobacterium</taxon>
    </lineage>
</organism>
<dbReference type="RefSeq" id="WP_101768882.1">
    <property type="nucleotide sequence ID" value="NZ_BPPU01000002.1"/>
</dbReference>
<dbReference type="AlphaFoldDB" id="A0A2N4USH3"/>
<accession>A0A2N4USH3</accession>
<dbReference type="InterPro" id="IPR014914">
    <property type="entry name" value="RES_dom"/>
</dbReference>
<keyword evidence="3" id="KW-1185">Reference proteome</keyword>
<proteinExistence type="predicted"/>
<evidence type="ECO:0000313" key="3">
    <source>
        <dbReference type="Proteomes" id="UP000234420"/>
    </source>
</evidence>
<dbReference type="SMART" id="SM00953">
    <property type="entry name" value="RES"/>
    <property type="match status" value="1"/>
</dbReference>
<feature type="domain" description="RES" evidence="1">
    <location>
        <begin position="85"/>
        <end position="237"/>
    </location>
</feature>
<name>A0A2N4USH3_9GAMM</name>
<dbReference type="Pfam" id="PF08808">
    <property type="entry name" value="RES"/>
    <property type="match status" value="1"/>
</dbReference>